<evidence type="ECO:0000256" key="4">
    <source>
        <dbReference type="ARBA" id="ARBA00022737"/>
    </source>
</evidence>
<dbReference type="AlphaFoldDB" id="A0A2N5XYE6"/>
<dbReference type="PROSITE" id="PS00211">
    <property type="entry name" value="ABC_TRANSPORTER_1"/>
    <property type="match status" value="1"/>
</dbReference>
<evidence type="ECO:0000256" key="7">
    <source>
        <dbReference type="ARBA" id="ARBA00022967"/>
    </source>
</evidence>
<dbReference type="Gene3D" id="3.40.50.300">
    <property type="entry name" value="P-loop containing nucleotide triphosphate hydrolases"/>
    <property type="match status" value="2"/>
</dbReference>
<dbReference type="GO" id="GO:0005524">
    <property type="term" value="F:ATP binding"/>
    <property type="evidence" value="ECO:0007669"/>
    <property type="project" value="UniProtKB-KW"/>
</dbReference>
<accession>A0A2N5XYE6</accession>
<proteinExistence type="predicted"/>
<dbReference type="RefSeq" id="WP_101522765.1">
    <property type="nucleotide sequence ID" value="NZ_PKLZ01000016.1"/>
</dbReference>
<dbReference type="Proteomes" id="UP000234845">
    <property type="component" value="Unassembled WGS sequence"/>
</dbReference>
<keyword evidence="2" id="KW-1003">Cell membrane</keyword>
<evidence type="ECO:0000313" key="11">
    <source>
        <dbReference type="Proteomes" id="UP000234845"/>
    </source>
</evidence>
<dbReference type="InterPro" id="IPR003593">
    <property type="entry name" value="AAA+_ATPase"/>
</dbReference>
<gene>
    <name evidence="10" type="ORF">CWI75_17220</name>
</gene>
<dbReference type="InterPro" id="IPR050107">
    <property type="entry name" value="ABC_carbohydrate_import_ATPase"/>
</dbReference>
<keyword evidence="1" id="KW-0813">Transport</keyword>
<dbReference type="PROSITE" id="PS50893">
    <property type="entry name" value="ABC_TRANSPORTER_2"/>
    <property type="match status" value="2"/>
</dbReference>
<sequence>MTAGEPPLLAIDALHKQFAVPVLRGIDFTLRAGEIHALMGSNGAGKSTLCNLIAGIHRPDSGNMRLSGQPYQPASLHSAEASGVRMVMQELNLFPTLSIAENLCFNRLGNRAGVINHQALRDSARAALARLNLDELDPDTPVSALGVGKQQLVEIARVLAQPVRLLILDEPTAALTDPQIDQLFGQLDILRSAGIGIIYISHRMSEIQRVADRVSILRDGALIATENADEMDVERMVHLMAGPAMARIPPKTPTTIAATAASNGSATKPGHVVLKIEQLGRQGAFTDINLELRAGEVLGIGGLIGSGRTELLRTLFGADTADTGGIRLAADDFSRLQQLRNPAEAIAAGIGLVVEDRKGQGLLLDKSIALNIGLGQLGTLHNRLGIVNDKAIADNSAEICRQLDIKHDDLQQPVAQLSGGNQQKVLIGRWLLRDLQILLFDEPGRGVDARSKLLIQELIRDLAAQGKAVIVVSSETEELLALADRVVVLSNGRLAGEFTADTVSEQALLEASFRFYTTAGQKVAPPLEIS</sequence>
<dbReference type="InterPro" id="IPR027417">
    <property type="entry name" value="P-loop_NTPase"/>
</dbReference>
<keyword evidence="11" id="KW-1185">Reference proteome</keyword>
<dbReference type="SUPFAM" id="SSF52540">
    <property type="entry name" value="P-loop containing nucleoside triphosphate hydrolases"/>
    <property type="match status" value="2"/>
</dbReference>
<dbReference type="EMBL" id="PKLZ01000016">
    <property type="protein sequence ID" value="PLW81174.1"/>
    <property type="molecule type" value="Genomic_DNA"/>
</dbReference>
<evidence type="ECO:0000313" key="10">
    <source>
        <dbReference type="EMBL" id="PLW81174.1"/>
    </source>
</evidence>
<evidence type="ECO:0000256" key="8">
    <source>
        <dbReference type="ARBA" id="ARBA00023136"/>
    </source>
</evidence>
<name>A0A2N5XYE6_9GAMM</name>
<dbReference type="CDD" id="cd03216">
    <property type="entry name" value="ABC_Carb_Monos_I"/>
    <property type="match status" value="1"/>
</dbReference>
<keyword evidence="7" id="KW-1278">Translocase</keyword>
<feature type="domain" description="ABC transporter" evidence="9">
    <location>
        <begin position="267"/>
        <end position="516"/>
    </location>
</feature>
<comment type="caution">
    <text evidence="10">The sequence shown here is derived from an EMBL/GenBank/DDBJ whole genome shotgun (WGS) entry which is preliminary data.</text>
</comment>
<keyword evidence="3" id="KW-0762">Sugar transport</keyword>
<keyword evidence="5" id="KW-0547">Nucleotide-binding</keyword>
<evidence type="ECO:0000256" key="2">
    <source>
        <dbReference type="ARBA" id="ARBA00022475"/>
    </source>
</evidence>
<dbReference type="GO" id="GO:0016887">
    <property type="term" value="F:ATP hydrolysis activity"/>
    <property type="evidence" value="ECO:0007669"/>
    <property type="project" value="InterPro"/>
</dbReference>
<evidence type="ECO:0000256" key="3">
    <source>
        <dbReference type="ARBA" id="ARBA00022597"/>
    </source>
</evidence>
<keyword evidence="4" id="KW-0677">Repeat</keyword>
<dbReference type="InterPro" id="IPR017871">
    <property type="entry name" value="ABC_transporter-like_CS"/>
</dbReference>
<reference evidence="11" key="1">
    <citation type="submission" date="2017-11" db="EMBL/GenBank/DDBJ databases">
        <title>The draft genome sequence of Chromatocurvus sp. F02.</title>
        <authorList>
            <person name="Du Z.-J."/>
            <person name="Chang Y.-Q."/>
        </authorList>
    </citation>
    <scope>NUCLEOTIDE SEQUENCE [LARGE SCALE GENOMIC DNA]</scope>
    <source>
        <strain evidence="11">F02</strain>
    </source>
</reference>
<keyword evidence="8" id="KW-0472">Membrane</keyword>
<dbReference type="OrthoDB" id="9776369at2"/>
<dbReference type="Pfam" id="PF00005">
    <property type="entry name" value="ABC_tran"/>
    <property type="match status" value="2"/>
</dbReference>
<dbReference type="SMART" id="SM00382">
    <property type="entry name" value="AAA"/>
    <property type="match status" value="2"/>
</dbReference>
<evidence type="ECO:0000256" key="1">
    <source>
        <dbReference type="ARBA" id="ARBA00022448"/>
    </source>
</evidence>
<dbReference type="CDD" id="cd03215">
    <property type="entry name" value="ABC_Carb_Monos_II"/>
    <property type="match status" value="1"/>
</dbReference>
<evidence type="ECO:0000256" key="6">
    <source>
        <dbReference type="ARBA" id="ARBA00022840"/>
    </source>
</evidence>
<dbReference type="InterPro" id="IPR003439">
    <property type="entry name" value="ABC_transporter-like_ATP-bd"/>
</dbReference>
<dbReference type="PANTHER" id="PTHR43790:SF3">
    <property type="entry name" value="D-ALLOSE IMPORT ATP-BINDING PROTEIN ALSA-RELATED"/>
    <property type="match status" value="1"/>
</dbReference>
<evidence type="ECO:0000256" key="5">
    <source>
        <dbReference type="ARBA" id="ARBA00022741"/>
    </source>
</evidence>
<keyword evidence="6 10" id="KW-0067">ATP-binding</keyword>
<feature type="domain" description="ABC transporter" evidence="9">
    <location>
        <begin position="8"/>
        <end position="244"/>
    </location>
</feature>
<organism evidence="10 11">
    <name type="scientific">Kineobactrum sediminis</name>
    <dbReference type="NCBI Taxonomy" id="1905677"/>
    <lineage>
        <taxon>Bacteria</taxon>
        <taxon>Pseudomonadati</taxon>
        <taxon>Pseudomonadota</taxon>
        <taxon>Gammaproteobacteria</taxon>
        <taxon>Cellvibrionales</taxon>
        <taxon>Halieaceae</taxon>
        <taxon>Kineobactrum</taxon>
    </lineage>
</organism>
<dbReference type="PANTHER" id="PTHR43790">
    <property type="entry name" value="CARBOHYDRATE TRANSPORT ATP-BINDING PROTEIN MG119-RELATED"/>
    <property type="match status" value="1"/>
</dbReference>
<protein>
    <submittedName>
        <fullName evidence="10">Sugar ABC transporter ATP-binding protein</fullName>
    </submittedName>
</protein>
<evidence type="ECO:0000259" key="9">
    <source>
        <dbReference type="PROSITE" id="PS50893"/>
    </source>
</evidence>